<comment type="similarity">
    <text evidence="2">Belongs to the CpoB family.</text>
</comment>
<keyword evidence="7" id="KW-1185">Reference proteome</keyword>
<evidence type="ECO:0000259" key="5">
    <source>
        <dbReference type="Pfam" id="PF16331"/>
    </source>
</evidence>
<evidence type="ECO:0000256" key="2">
    <source>
        <dbReference type="HAMAP-Rule" id="MF_02066"/>
    </source>
</evidence>
<keyword evidence="1 2" id="KW-0732">Signal</keyword>
<feature type="signal peptide" evidence="2">
    <location>
        <begin position="1"/>
        <end position="23"/>
    </location>
</feature>
<dbReference type="HAMAP" id="MF_02066">
    <property type="entry name" value="CpoB"/>
    <property type="match status" value="1"/>
</dbReference>
<dbReference type="Pfam" id="PF16331">
    <property type="entry name" value="TolA_bind_tri"/>
    <property type="match status" value="1"/>
</dbReference>
<dbReference type="Proteomes" id="UP001432180">
    <property type="component" value="Chromosome"/>
</dbReference>
<feature type="domain" description="YbgF trimerisation" evidence="5">
    <location>
        <begin position="30"/>
        <end position="76"/>
    </location>
</feature>
<sequence precursor="true">MTRYHIGLLAAGLFVLGPLVSDAASADPMLEARIAKLERMLSEQRLSDVLLQIQQLQQEVQDLRGIVEKQQFQLRRQGQGRSPDSPGGDAQNTGMAEGMSPDPPVQHLSPDGVTNPPPWLGVPGPNTEPNPNWQGLDARPSSGTHLELTPEDTLLPALPAPETQGGGERDAYRDAFEHLKARDYEAARVAFENLLQTYPRGDFADNSRYWLGEISYQSKDYPEARAAFEQLMQEYPSSPKVPGAMLKLGYLDSDLGNLDQARAMLQAVMRRFPNTAEGRLAAQRLADINKTIDNR</sequence>
<dbReference type="InterPro" id="IPR034706">
    <property type="entry name" value="CpoB"/>
</dbReference>
<accession>A0ABZ0SEG8</accession>
<feature type="coiled-coil region" evidence="2">
    <location>
        <begin position="39"/>
        <end position="73"/>
    </location>
</feature>
<organism evidence="6 7">
    <name type="scientific">Thiorhodovibrio winogradskyi</name>
    <dbReference type="NCBI Taxonomy" id="77007"/>
    <lineage>
        <taxon>Bacteria</taxon>
        <taxon>Pseudomonadati</taxon>
        <taxon>Pseudomonadota</taxon>
        <taxon>Gammaproteobacteria</taxon>
        <taxon>Chromatiales</taxon>
        <taxon>Chromatiaceae</taxon>
        <taxon>Thiorhodovibrio</taxon>
    </lineage>
</organism>
<feature type="chain" id="PRO_5044927227" description="Cell division coordinator CpoB" evidence="2">
    <location>
        <begin position="24"/>
        <end position="295"/>
    </location>
</feature>
<keyword evidence="2" id="KW-0132">Cell division</keyword>
<dbReference type="InterPro" id="IPR011990">
    <property type="entry name" value="TPR-like_helical_dom_sf"/>
</dbReference>
<dbReference type="EMBL" id="CP121472">
    <property type="protein sequence ID" value="WPL18010.1"/>
    <property type="molecule type" value="Genomic_DNA"/>
</dbReference>
<feature type="domain" description="Outer membrane lipoprotein BamD-like" evidence="4">
    <location>
        <begin position="169"/>
        <end position="291"/>
    </location>
</feature>
<dbReference type="NCBIfam" id="TIGR02795">
    <property type="entry name" value="tol_pal_ybgF"/>
    <property type="match status" value="1"/>
</dbReference>
<reference evidence="6 7" key="1">
    <citation type="journal article" date="2023" name="Microorganisms">
        <title>Thiorhodovibrio frisius and Trv. litoralis spp. nov., Two Novel Members from a Clade of Fastidious Purple Sulfur Bacteria That Exhibit Unique Red-Shifted Light-Harvesting Capabilities.</title>
        <authorList>
            <person name="Methner A."/>
            <person name="Kuzyk S.B."/>
            <person name="Petersen J."/>
            <person name="Bauer S."/>
            <person name="Brinkmann H."/>
            <person name="Sichau K."/>
            <person name="Wanner G."/>
            <person name="Wolf J."/>
            <person name="Neumann-Schaal M."/>
            <person name="Henke P."/>
            <person name="Tank M."/>
            <person name="Sproer C."/>
            <person name="Bunk B."/>
            <person name="Overmann J."/>
        </authorList>
    </citation>
    <scope>NUCLEOTIDE SEQUENCE [LARGE SCALE GENOMIC DNA]</scope>
    <source>
        <strain evidence="6 7">DSM 6702</strain>
    </source>
</reference>
<dbReference type="InterPro" id="IPR039565">
    <property type="entry name" value="BamD-like"/>
</dbReference>
<evidence type="ECO:0000256" key="3">
    <source>
        <dbReference type="SAM" id="MobiDB-lite"/>
    </source>
</evidence>
<dbReference type="Gene3D" id="1.20.5.110">
    <property type="match status" value="1"/>
</dbReference>
<keyword evidence="2" id="KW-0131">Cell cycle</keyword>
<gene>
    <name evidence="2" type="primary">cpoB</name>
    <name evidence="6" type="ORF">Thiowin_03060</name>
</gene>
<dbReference type="InterPro" id="IPR032519">
    <property type="entry name" value="YbgF_tri"/>
</dbReference>
<dbReference type="Gene3D" id="1.25.40.10">
    <property type="entry name" value="Tetratricopeptide repeat domain"/>
    <property type="match status" value="1"/>
</dbReference>
<comment type="function">
    <text evidence="2">Mediates coordination of peptidoglycan synthesis and outer membrane constriction during cell division.</text>
</comment>
<evidence type="ECO:0000313" key="7">
    <source>
        <dbReference type="Proteomes" id="UP001432180"/>
    </source>
</evidence>
<keyword evidence="2" id="KW-0175">Coiled coil</keyword>
<evidence type="ECO:0000313" key="6">
    <source>
        <dbReference type="EMBL" id="WPL18010.1"/>
    </source>
</evidence>
<protein>
    <recommendedName>
        <fullName evidence="2">Cell division coordinator CpoB</fullName>
    </recommendedName>
</protein>
<keyword evidence="2" id="KW-0574">Periplasm</keyword>
<feature type="region of interest" description="Disordered" evidence="3">
    <location>
        <begin position="73"/>
        <end position="148"/>
    </location>
</feature>
<dbReference type="InterPro" id="IPR014162">
    <property type="entry name" value="CpoB_C"/>
</dbReference>
<dbReference type="SUPFAM" id="SSF48452">
    <property type="entry name" value="TPR-like"/>
    <property type="match status" value="1"/>
</dbReference>
<evidence type="ECO:0000259" key="4">
    <source>
        <dbReference type="Pfam" id="PF13525"/>
    </source>
</evidence>
<name>A0ABZ0SEG8_9GAMM</name>
<dbReference type="RefSeq" id="WP_328983806.1">
    <property type="nucleotide sequence ID" value="NZ_CP121472.1"/>
</dbReference>
<proteinExistence type="inferred from homology"/>
<comment type="subcellular location">
    <subcellularLocation>
        <location evidence="2">Periplasm</location>
    </subcellularLocation>
</comment>
<evidence type="ECO:0000256" key="1">
    <source>
        <dbReference type="ARBA" id="ARBA00022729"/>
    </source>
</evidence>
<dbReference type="Pfam" id="PF13525">
    <property type="entry name" value="YfiO"/>
    <property type="match status" value="1"/>
</dbReference>